<accession>L1K3D2</accession>
<evidence type="ECO:0000313" key="2">
    <source>
        <dbReference type="EMBL" id="EKX54868.1"/>
    </source>
</evidence>
<dbReference type="EMBL" id="JH992966">
    <property type="protein sequence ID" value="EKX54868.1"/>
    <property type="molecule type" value="Genomic_DNA"/>
</dbReference>
<name>L1K3D2_GUITC</name>
<dbReference type="EnsemblProtists" id="EKX54868">
    <property type="protein sequence ID" value="EKX54868"/>
    <property type="gene ID" value="GUITHDRAFT_62975"/>
</dbReference>
<dbReference type="OrthoDB" id="3219396at2759"/>
<dbReference type="InterPro" id="IPR036047">
    <property type="entry name" value="F-box-like_dom_sf"/>
</dbReference>
<protein>
    <recommendedName>
        <fullName evidence="1">F-box domain-containing protein</fullName>
    </recommendedName>
</protein>
<dbReference type="PaxDb" id="55529-EKX54868"/>
<dbReference type="CDD" id="cd09917">
    <property type="entry name" value="F-box_SF"/>
    <property type="match status" value="1"/>
</dbReference>
<reference evidence="4" key="2">
    <citation type="submission" date="2012-11" db="EMBL/GenBank/DDBJ databases">
        <authorList>
            <person name="Kuo A."/>
            <person name="Curtis B.A."/>
            <person name="Tanifuji G."/>
            <person name="Burki F."/>
            <person name="Gruber A."/>
            <person name="Irimia M."/>
            <person name="Maruyama S."/>
            <person name="Arias M.C."/>
            <person name="Ball S.G."/>
            <person name="Gile G.H."/>
            <person name="Hirakawa Y."/>
            <person name="Hopkins J.F."/>
            <person name="Rensing S.A."/>
            <person name="Schmutz J."/>
            <person name="Symeonidi A."/>
            <person name="Elias M."/>
            <person name="Eveleigh R.J."/>
            <person name="Herman E.K."/>
            <person name="Klute M.J."/>
            <person name="Nakayama T."/>
            <person name="Obornik M."/>
            <person name="Reyes-Prieto A."/>
            <person name="Armbrust E.V."/>
            <person name="Aves S.J."/>
            <person name="Beiko R.G."/>
            <person name="Coutinho P."/>
            <person name="Dacks J.B."/>
            <person name="Durnford D.G."/>
            <person name="Fast N.M."/>
            <person name="Green B.R."/>
            <person name="Grisdale C."/>
            <person name="Hempe F."/>
            <person name="Henrissat B."/>
            <person name="Hoppner M.P."/>
            <person name="Ishida K.-I."/>
            <person name="Kim E."/>
            <person name="Koreny L."/>
            <person name="Kroth P.G."/>
            <person name="Liu Y."/>
            <person name="Malik S.-B."/>
            <person name="Maier U.G."/>
            <person name="McRose D."/>
            <person name="Mock T."/>
            <person name="Neilson J.A."/>
            <person name="Onodera N.T."/>
            <person name="Poole A.M."/>
            <person name="Pritham E.J."/>
            <person name="Richards T.A."/>
            <person name="Rocap G."/>
            <person name="Roy S.W."/>
            <person name="Sarai C."/>
            <person name="Schaack S."/>
            <person name="Shirato S."/>
            <person name="Slamovits C.H."/>
            <person name="Spencer D.F."/>
            <person name="Suzuki S."/>
            <person name="Worden A.Z."/>
            <person name="Zauner S."/>
            <person name="Barry K."/>
            <person name="Bell C."/>
            <person name="Bharti A.K."/>
            <person name="Crow J.A."/>
            <person name="Grimwood J."/>
            <person name="Kramer R."/>
            <person name="Lindquist E."/>
            <person name="Lucas S."/>
            <person name="Salamov A."/>
            <person name="McFadden G.I."/>
            <person name="Lane C.E."/>
            <person name="Keeling P.J."/>
            <person name="Gray M.W."/>
            <person name="Grigoriev I.V."/>
            <person name="Archibald J.M."/>
        </authorList>
    </citation>
    <scope>NUCLEOTIDE SEQUENCE</scope>
    <source>
        <strain evidence="4">CCMP2712</strain>
    </source>
</reference>
<dbReference type="Proteomes" id="UP000011087">
    <property type="component" value="Unassembled WGS sequence"/>
</dbReference>
<dbReference type="SMART" id="SM00256">
    <property type="entry name" value="FBOX"/>
    <property type="match status" value="1"/>
</dbReference>
<evidence type="ECO:0000313" key="4">
    <source>
        <dbReference type="Proteomes" id="UP000011087"/>
    </source>
</evidence>
<dbReference type="InterPro" id="IPR001810">
    <property type="entry name" value="F-box_dom"/>
</dbReference>
<dbReference type="Pfam" id="PF12937">
    <property type="entry name" value="F-box-like"/>
    <property type="match status" value="1"/>
</dbReference>
<dbReference type="HOGENOM" id="CLU_097732_0_0_1"/>
<proteinExistence type="predicted"/>
<organism evidence="2">
    <name type="scientific">Guillardia theta (strain CCMP2712)</name>
    <name type="common">Cryptophyte</name>
    <dbReference type="NCBI Taxonomy" id="905079"/>
    <lineage>
        <taxon>Eukaryota</taxon>
        <taxon>Cryptophyceae</taxon>
        <taxon>Pyrenomonadales</taxon>
        <taxon>Geminigeraceae</taxon>
        <taxon>Guillardia</taxon>
    </lineage>
</organism>
<dbReference type="GeneID" id="17311496"/>
<dbReference type="KEGG" id="gtt:GUITHDRAFT_62975"/>
<evidence type="ECO:0000259" key="1">
    <source>
        <dbReference type="PROSITE" id="PS50181"/>
    </source>
</evidence>
<keyword evidence="4" id="KW-1185">Reference proteome</keyword>
<dbReference type="PROSITE" id="PS50181">
    <property type="entry name" value="FBOX"/>
    <property type="match status" value="1"/>
</dbReference>
<dbReference type="SUPFAM" id="SSF81383">
    <property type="entry name" value="F-box domain"/>
    <property type="match status" value="1"/>
</dbReference>
<dbReference type="PANTHER" id="PTHR48218:SF3">
    <property type="entry name" value="OS07G0170800 PROTEIN"/>
    <property type="match status" value="1"/>
</dbReference>
<reference evidence="3" key="3">
    <citation type="submission" date="2015-06" db="UniProtKB">
        <authorList>
            <consortium name="EnsemblProtists"/>
        </authorList>
    </citation>
    <scope>IDENTIFICATION</scope>
</reference>
<evidence type="ECO:0000313" key="3">
    <source>
        <dbReference type="EnsemblProtists" id="EKX54868"/>
    </source>
</evidence>
<dbReference type="PANTHER" id="PTHR48218">
    <property type="entry name" value="F-BOX DOMAIN CONTAINING PROTEIN"/>
    <property type="match status" value="1"/>
</dbReference>
<sequence>MHSFFVKLPVELLARVMNHLKAEELLACSCVCKVWKTSALDHGCWLNLCHKLWEGRSYVPSRFLEMAETHEGVIRAYFASIKDAKRCSITTEELCSFEWSFRFKRSAGRFWTRSDPYWNGSPARTVKFHPEGLVKWESDWTRMRWKFVEIPDQTDDNDEEDKIALTEGKAIRIEHLDMGRFPTELVQRHRSWGFILNSPWVVYASFPMVRSNRDRQLSDKVLEKRVRPWQWIEADEYNMLQIESGSDSD</sequence>
<reference evidence="2 4" key="1">
    <citation type="journal article" date="2012" name="Nature">
        <title>Algal genomes reveal evolutionary mosaicism and the fate of nucleomorphs.</title>
        <authorList>
            <consortium name="DOE Joint Genome Institute"/>
            <person name="Curtis B.A."/>
            <person name="Tanifuji G."/>
            <person name="Burki F."/>
            <person name="Gruber A."/>
            <person name="Irimia M."/>
            <person name="Maruyama S."/>
            <person name="Arias M.C."/>
            <person name="Ball S.G."/>
            <person name="Gile G.H."/>
            <person name="Hirakawa Y."/>
            <person name="Hopkins J.F."/>
            <person name="Kuo A."/>
            <person name="Rensing S.A."/>
            <person name="Schmutz J."/>
            <person name="Symeonidi A."/>
            <person name="Elias M."/>
            <person name="Eveleigh R.J."/>
            <person name="Herman E.K."/>
            <person name="Klute M.J."/>
            <person name="Nakayama T."/>
            <person name="Obornik M."/>
            <person name="Reyes-Prieto A."/>
            <person name="Armbrust E.V."/>
            <person name="Aves S.J."/>
            <person name="Beiko R.G."/>
            <person name="Coutinho P."/>
            <person name="Dacks J.B."/>
            <person name="Durnford D.G."/>
            <person name="Fast N.M."/>
            <person name="Green B.R."/>
            <person name="Grisdale C.J."/>
            <person name="Hempel F."/>
            <person name="Henrissat B."/>
            <person name="Hoppner M.P."/>
            <person name="Ishida K."/>
            <person name="Kim E."/>
            <person name="Koreny L."/>
            <person name="Kroth P.G."/>
            <person name="Liu Y."/>
            <person name="Malik S.B."/>
            <person name="Maier U.G."/>
            <person name="McRose D."/>
            <person name="Mock T."/>
            <person name="Neilson J.A."/>
            <person name="Onodera N.T."/>
            <person name="Poole A.M."/>
            <person name="Pritham E.J."/>
            <person name="Richards T.A."/>
            <person name="Rocap G."/>
            <person name="Roy S.W."/>
            <person name="Sarai C."/>
            <person name="Schaack S."/>
            <person name="Shirato S."/>
            <person name="Slamovits C.H."/>
            <person name="Spencer D.F."/>
            <person name="Suzuki S."/>
            <person name="Worden A.Z."/>
            <person name="Zauner S."/>
            <person name="Barry K."/>
            <person name="Bell C."/>
            <person name="Bharti A.K."/>
            <person name="Crow J.A."/>
            <person name="Grimwood J."/>
            <person name="Kramer R."/>
            <person name="Lindquist E."/>
            <person name="Lucas S."/>
            <person name="Salamov A."/>
            <person name="McFadden G.I."/>
            <person name="Lane C.E."/>
            <person name="Keeling P.J."/>
            <person name="Gray M.W."/>
            <person name="Grigoriev I.V."/>
            <person name="Archibald J.M."/>
        </authorList>
    </citation>
    <scope>NUCLEOTIDE SEQUENCE</scope>
    <source>
        <strain evidence="2 4">CCMP2712</strain>
    </source>
</reference>
<dbReference type="AlphaFoldDB" id="L1K3D2"/>
<dbReference type="RefSeq" id="XP_005841848.1">
    <property type="nucleotide sequence ID" value="XM_005841791.1"/>
</dbReference>
<dbReference type="OMA" id="WEMSNHL"/>
<dbReference type="eggNOG" id="ENOG502QWJK">
    <property type="taxonomic scope" value="Eukaryota"/>
</dbReference>
<gene>
    <name evidence="2" type="ORF">GUITHDRAFT_62975</name>
</gene>
<dbReference type="Gene3D" id="1.20.1280.50">
    <property type="match status" value="1"/>
</dbReference>
<feature type="domain" description="F-box" evidence="1">
    <location>
        <begin position="2"/>
        <end position="48"/>
    </location>
</feature>